<organism evidence="1 2">
    <name type="scientific">Nocardiopsis tropica</name>
    <dbReference type="NCBI Taxonomy" id="109330"/>
    <lineage>
        <taxon>Bacteria</taxon>
        <taxon>Bacillati</taxon>
        <taxon>Actinomycetota</taxon>
        <taxon>Actinomycetes</taxon>
        <taxon>Streptosporangiales</taxon>
        <taxon>Nocardiopsidaceae</taxon>
        <taxon>Nocardiopsis</taxon>
    </lineage>
</organism>
<dbReference type="Proteomes" id="UP001348641">
    <property type="component" value="Unassembled WGS sequence"/>
</dbReference>
<evidence type="ECO:0000313" key="2">
    <source>
        <dbReference type="Proteomes" id="UP001348641"/>
    </source>
</evidence>
<sequence>MNTVLRTVLARFDDARYADAARALFGLPPGEPGTTLTRRREAAAKAAGQDVDHFRKRVEPKLVDRLTWMLWQDSEQFRALPAAAPRLIPVRERTPLPADVFAWELTEHEDQLSRVWAGIYALRADLLTLDRMIAMGQERAQMRCQADTAAWRYGLLLAAIARYRDAYPPGAFGALADTSSEDLVAMAGWVPSLTSAAVDALTIAGEQHPERDDFVSAVSAATDLDSAWFRPWLDQTTTHEESR</sequence>
<evidence type="ECO:0000313" key="1">
    <source>
        <dbReference type="EMBL" id="MEE2051306.1"/>
    </source>
</evidence>
<dbReference type="EMBL" id="JAUUCC010000027">
    <property type="protein sequence ID" value="MEE2051306.1"/>
    <property type="molecule type" value="Genomic_DNA"/>
</dbReference>
<name>A0ABU7KPY0_9ACTN</name>
<dbReference type="RefSeq" id="WP_330158451.1">
    <property type="nucleotide sequence ID" value="NZ_BAAAJA010000008.1"/>
</dbReference>
<reference evidence="1 2" key="1">
    <citation type="submission" date="2023-07" db="EMBL/GenBank/DDBJ databases">
        <authorList>
            <person name="Girao M."/>
            <person name="Carvalho M.F."/>
        </authorList>
    </citation>
    <scope>NUCLEOTIDE SEQUENCE [LARGE SCALE GENOMIC DNA]</scope>
    <source>
        <strain evidence="1 2">66/93</strain>
    </source>
</reference>
<accession>A0ABU7KPY0</accession>
<gene>
    <name evidence="1" type="ORF">Q8A49_12465</name>
</gene>
<proteinExistence type="predicted"/>
<comment type="caution">
    <text evidence="1">The sequence shown here is derived from an EMBL/GenBank/DDBJ whole genome shotgun (WGS) entry which is preliminary data.</text>
</comment>
<protein>
    <submittedName>
        <fullName evidence="1">Uncharacterized protein</fullName>
    </submittedName>
</protein>